<dbReference type="EMBL" id="AXCJ01000009">
    <property type="protein sequence ID" value="ETO91047.1"/>
    <property type="molecule type" value="Genomic_DNA"/>
</dbReference>
<dbReference type="HAMAP" id="MF_00340">
    <property type="entry name" value="Ribosomal_bL32"/>
    <property type="match status" value="1"/>
</dbReference>
<evidence type="ECO:0000256" key="4">
    <source>
        <dbReference type="ARBA" id="ARBA00035178"/>
    </source>
</evidence>
<dbReference type="STRING" id="1401685.P857_122"/>
<evidence type="ECO:0000313" key="7">
    <source>
        <dbReference type="EMBL" id="ETO91047.1"/>
    </source>
</evidence>
<evidence type="ECO:0000256" key="2">
    <source>
        <dbReference type="ARBA" id="ARBA00022980"/>
    </source>
</evidence>
<evidence type="ECO:0000256" key="1">
    <source>
        <dbReference type="ARBA" id="ARBA00008560"/>
    </source>
</evidence>
<dbReference type="AlphaFoldDB" id="W2V067"/>
<keyword evidence="8" id="KW-1185">Reference proteome</keyword>
<feature type="region of interest" description="Disordered" evidence="6">
    <location>
        <begin position="1"/>
        <end position="27"/>
    </location>
</feature>
<dbReference type="GO" id="GO:0015934">
    <property type="term" value="C:large ribosomal subunit"/>
    <property type="evidence" value="ECO:0007669"/>
    <property type="project" value="InterPro"/>
</dbReference>
<reference evidence="7 8" key="1">
    <citation type="journal article" date="2013" name="PLoS ONE">
        <title>Bacterial endosymbiosis in a chordate host: long-term co-evolution and conservation of secondary metabolism.</title>
        <authorList>
            <person name="Kwan J.C."/>
            <person name="Schmidt E.W."/>
        </authorList>
    </citation>
    <scope>NUCLEOTIDE SEQUENCE [LARGE SCALE GENOMIC DNA]</scope>
    <source>
        <strain evidence="8">L6</strain>
    </source>
</reference>
<evidence type="ECO:0000256" key="5">
    <source>
        <dbReference type="HAMAP-Rule" id="MF_00340"/>
    </source>
</evidence>
<comment type="similarity">
    <text evidence="1 5">Belongs to the bacterial ribosomal protein bL32 family.</text>
</comment>
<protein>
    <recommendedName>
        <fullName evidence="4 5">Large ribosomal subunit protein bL32</fullName>
    </recommendedName>
</protein>
<dbReference type="GO" id="GO:0003735">
    <property type="term" value="F:structural constituent of ribosome"/>
    <property type="evidence" value="ECO:0007669"/>
    <property type="project" value="InterPro"/>
</dbReference>
<dbReference type="GO" id="GO:0006412">
    <property type="term" value="P:translation"/>
    <property type="evidence" value="ECO:0007669"/>
    <property type="project" value="UniProtKB-UniRule"/>
</dbReference>
<proteinExistence type="inferred from homology"/>
<dbReference type="SUPFAM" id="SSF57829">
    <property type="entry name" value="Zn-binding ribosomal proteins"/>
    <property type="match status" value="1"/>
</dbReference>
<dbReference type="InterPro" id="IPR002677">
    <property type="entry name" value="Ribosomal_bL32"/>
</dbReference>
<dbReference type="Pfam" id="PF01783">
    <property type="entry name" value="Ribosomal_L32p"/>
    <property type="match status" value="1"/>
</dbReference>
<keyword evidence="3 5" id="KW-0687">Ribonucleoprotein</keyword>
<dbReference type="InterPro" id="IPR011332">
    <property type="entry name" value="Ribosomal_zn-bd"/>
</dbReference>
<dbReference type="Proteomes" id="UP000018951">
    <property type="component" value="Unassembled WGS sequence"/>
</dbReference>
<keyword evidence="2 5" id="KW-0689">Ribosomal protein</keyword>
<name>W2V067_9RICK</name>
<dbReference type="NCBIfam" id="TIGR01031">
    <property type="entry name" value="rpmF_bact"/>
    <property type="match status" value="1"/>
</dbReference>
<evidence type="ECO:0000256" key="6">
    <source>
        <dbReference type="SAM" id="MobiDB-lite"/>
    </source>
</evidence>
<gene>
    <name evidence="5 7" type="primary">rpmF</name>
    <name evidence="7" type="ORF">P857_122</name>
</gene>
<organism evidence="7 8">
    <name type="scientific">Candidatus Xenolissoclinum pacificiensis L6</name>
    <dbReference type="NCBI Taxonomy" id="1401685"/>
    <lineage>
        <taxon>Bacteria</taxon>
        <taxon>Pseudomonadati</taxon>
        <taxon>Pseudomonadota</taxon>
        <taxon>Alphaproteobacteria</taxon>
        <taxon>Rickettsiales</taxon>
        <taxon>Anaplasmataceae</taxon>
        <taxon>Candidatus Xenolissoclinum</taxon>
    </lineage>
</organism>
<evidence type="ECO:0000313" key="8">
    <source>
        <dbReference type="Proteomes" id="UP000018951"/>
    </source>
</evidence>
<accession>W2V067</accession>
<feature type="compositionally biased region" description="Basic residues" evidence="6">
    <location>
        <begin position="1"/>
        <end position="19"/>
    </location>
</feature>
<evidence type="ECO:0000256" key="3">
    <source>
        <dbReference type="ARBA" id="ARBA00023274"/>
    </source>
</evidence>
<sequence length="58" mass="6500">MAVPKRKTTPMKRGQRNSHSKSGLKQAVYESTTGDITLPGRLSVNLYYKGKSYARNNN</sequence>
<comment type="caution">
    <text evidence="7">The sequence shown here is derived from an EMBL/GenBank/DDBJ whole genome shotgun (WGS) entry which is preliminary data.</text>
</comment>